<dbReference type="Proteomes" id="UP000824124">
    <property type="component" value="Unassembled WGS sequence"/>
</dbReference>
<evidence type="ECO:0000313" key="3">
    <source>
        <dbReference type="EMBL" id="HIU09926.1"/>
    </source>
</evidence>
<dbReference type="SUPFAM" id="SSF55383">
    <property type="entry name" value="Copper amine oxidase, domain N"/>
    <property type="match status" value="1"/>
</dbReference>
<name>A0A9D1HKC3_9FIRM</name>
<keyword evidence="1" id="KW-0732">Signal</keyword>
<proteinExistence type="predicted"/>
<evidence type="ECO:0000259" key="2">
    <source>
        <dbReference type="Pfam" id="PF07833"/>
    </source>
</evidence>
<feature type="chain" id="PRO_5038372625" description="Copper amine oxidase-like N-terminal domain-containing protein" evidence="1">
    <location>
        <begin position="24"/>
        <end position="322"/>
    </location>
</feature>
<dbReference type="Gene3D" id="3.30.457.10">
    <property type="entry name" value="Copper amine oxidase-like, N-terminal domain"/>
    <property type="match status" value="1"/>
</dbReference>
<dbReference type="AlphaFoldDB" id="A0A9D1HKC3"/>
<dbReference type="EMBL" id="DVMH01000009">
    <property type="protein sequence ID" value="HIU09926.1"/>
    <property type="molecule type" value="Genomic_DNA"/>
</dbReference>
<reference evidence="3" key="2">
    <citation type="journal article" date="2021" name="PeerJ">
        <title>Extensive microbial diversity within the chicken gut microbiome revealed by metagenomics and culture.</title>
        <authorList>
            <person name="Gilroy R."/>
            <person name="Ravi A."/>
            <person name="Getino M."/>
            <person name="Pursley I."/>
            <person name="Horton D.L."/>
            <person name="Alikhan N.F."/>
            <person name="Baker D."/>
            <person name="Gharbi K."/>
            <person name="Hall N."/>
            <person name="Watson M."/>
            <person name="Adriaenssens E.M."/>
            <person name="Foster-Nyarko E."/>
            <person name="Jarju S."/>
            <person name="Secka A."/>
            <person name="Antonio M."/>
            <person name="Oren A."/>
            <person name="Chaudhuri R.R."/>
            <person name="La Ragione R."/>
            <person name="Hildebrand F."/>
            <person name="Pallen M.J."/>
        </authorList>
    </citation>
    <scope>NUCLEOTIDE SEQUENCE</scope>
    <source>
        <strain evidence="3">2830</strain>
    </source>
</reference>
<accession>A0A9D1HKC3</accession>
<sequence>MKKTLTLILLCWAVWFMPQITLAASTESYPISFNGETGKLTAFIKNDTAYLPLRDIIGLCFVEINWDNVNKQANVNTGLDSTVFSLKNGVWYINGQEMSGGRTPLIYNNQLYLPLYVMTELCEVKAYWYSGDKQIEVSFPVVYTNGQWQYSDGTAIELLEQADGKDVCCTVLRQGEPTMGCDYLWALYANGEYRRLISEWNIADWQIRDGVCYYLAKQMGFGDKFRVYAVDLTDGTKKQLGNPEYVYHITIKKAGSMFGLSNNGNQSKDWQVTDEGVLINGISEAALSDEVVADEELMRQTYGRYLLPLDGGEQTMLEALSE</sequence>
<feature type="signal peptide" evidence="1">
    <location>
        <begin position="1"/>
        <end position="23"/>
    </location>
</feature>
<reference evidence="3" key="1">
    <citation type="submission" date="2020-10" db="EMBL/GenBank/DDBJ databases">
        <authorList>
            <person name="Gilroy R."/>
        </authorList>
    </citation>
    <scope>NUCLEOTIDE SEQUENCE</scope>
    <source>
        <strain evidence="3">2830</strain>
    </source>
</reference>
<gene>
    <name evidence="3" type="ORF">IAB00_01515</name>
</gene>
<evidence type="ECO:0000313" key="4">
    <source>
        <dbReference type="Proteomes" id="UP000824124"/>
    </source>
</evidence>
<dbReference type="InterPro" id="IPR036582">
    <property type="entry name" value="Mao_N_sf"/>
</dbReference>
<dbReference type="Pfam" id="PF07833">
    <property type="entry name" value="Cu_amine_oxidN1"/>
    <property type="match status" value="1"/>
</dbReference>
<feature type="domain" description="Copper amine oxidase-like N-terminal" evidence="2">
    <location>
        <begin position="34"/>
        <end position="136"/>
    </location>
</feature>
<evidence type="ECO:0000256" key="1">
    <source>
        <dbReference type="SAM" id="SignalP"/>
    </source>
</evidence>
<protein>
    <recommendedName>
        <fullName evidence="2">Copper amine oxidase-like N-terminal domain-containing protein</fullName>
    </recommendedName>
</protein>
<organism evidence="3 4">
    <name type="scientific">Candidatus Avidehalobacter gallistercoris</name>
    <dbReference type="NCBI Taxonomy" id="2840694"/>
    <lineage>
        <taxon>Bacteria</taxon>
        <taxon>Bacillati</taxon>
        <taxon>Bacillota</taxon>
        <taxon>Clostridia</taxon>
        <taxon>Eubacteriales</taxon>
        <taxon>Peptococcaceae</taxon>
        <taxon>Peptococcaceae incertae sedis</taxon>
        <taxon>Candidatus Avidehalobacter</taxon>
    </lineage>
</organism>
<dbReference type="InterPro" id="IPR012854">
    <property type="entry name" value="Cu_amine_oxidase-like_N"/>
</dbReference>
<comment type="caution">
    <text evidence="3">The sequence shown here is derived from an EMBL/GenBank/DDBJ whole genome shotgun (WGS) entry which is preliminary data.</text>
</comment>